<feature type="transmembrane region" description="Helical" evidence="3">
    <location>
        <begin position="257"/>
        <end position="277"/>
    </location>
</feature>
<feature type="region of interest" description="Disordered" evidence="2">
    <location>
        <begin position="437"/>
        <end position="486"/>
    </location>
</feature>
<comment type="caution">
    <text evidence="6">The sequence shown here is derived from an EMBL/GenBank/DDBJ whole genome shotgun (WGS) entry which is preliminary data.</text>
</comment>
<evidence type="ECO:0000259" key="5">
    <source>
        <dbReference type="SMART" id="SM00332"/>
    </source>
</evidence>
<dbReference type="EMBL" id="QSSQ01000039">
    <property type="protein sequence ID" value="RGL96914.1"/>
    <property type="molecule type" value="Genomic_DNA"/>
</dbReference>
<dbReference type="Gene3D" id="3.60.40.10">
    <property type="entry name" value="PPM-type phosphatase domain"/>
    <property type="match status" value="1"/>
</dbReference>
<evidence type="ECO:0000259" key="4">
    <source>
        <dbReference type="SMART" id="SM00331"/>
    </source>
</evidence>
<dbReference type="EMBL" id="QSSQ01000036">
    <property type="protein sequence ID" value="RGL97675.1"/>
    <property type="molecule type" value="Genomic_DNA"/>
</dbReference>
<dbReference type="InterPro" id="IPR019734">
    <property type="entry name" value="TPR_rpt"/>
</dbReference>
<feature type="compositionally biased region" description="Basic and acidic residues" evidence="2">
    <location>
        <begin position="470"/>
        <end position="481"/>
    </location>
</feature>
<keyword evidence="1" id="KW-0802">TPR repeat</keyword>
<dbReference type="PROSITE" id="PS50005">
    <property type="entry name" value="TPR"/>
    <property type="match status" value="1"/>
</dbReference>
<dbReference type="SMART" id="SM00028">
    <property type="entry name" value="TPR"/>
    <property type="match status" value="3"/>
</dbReference>
<feature type="domain" description="PPM-type phosphatase" evidence="5">
    <location>
        <begin position="15"/>
        <end position="239"/>
    </location>
</feature>
<dbReference type="SMART" id="SM00332">
    <property type="entry name" value="PP2Cc"/>
    <property type="match status" value="1"/>
</dbReference>
<feature type="compositionally biased region" description="Basic and acidic residues" evidence="2">
    <location>
        <begin position="555"/>
        <end position="570"/>
    </location>
</feature>
<gene>
    <name evidence="7" type="ORF">DXC39_25065</name>
    <name evidence="6" type="ORF">DXC39_26235</name>
</gene>
<keyword evidence="3" id="KW-0472">Membrane</keyword>
<accession>A0A3E4TWM1</accession>
<dbReference type="Gene3D" id="1.25.40.10">
    <property type="entry name" value="Tetratricopeptide repeat domain"/>
    <property type="match status" value="1"/>
</dbReference>
<evidence type="ECO:0000256" key="3">
    <source>
        <dbReference type="SAM" id="Phobius"/>
    </source>
</evidence>
<dbReference type="SUPFAM" id="SSF81606">
    <property type="entry name" value="PP2C-like"/>
    <property type="match status" value="1"/>
</dbReference>
<feature type="repeat" description="TPR" evidence="1">
    <location>
        <begin position="289"/>
        <end position="322"/>
    </location>
</feature>
<dbReference type="InterPro" id="IPR011990">
    <property type="entry name" value="TPR-like_helical_dom_sf"/>
</dbReference>
<evidence type="ECO:0000313" key="6">
    <source>
        <dbReference type="EMBL" id="RGL96914.1"/>
    </source>
</evidence>
<evidence type="ECO:0000313" key="8">
    <source>
        <dbReference type="Proteomes" id="UP000261257"/>
    </source>
</evidence>
<organism evidence="6 8">
    <name type="scientific">Hungatella hathewayi</name>
    <dbReference type="NCBI Taxonomy" id="154046"/>
    <lineage>
        <taxon>Bacteria</taxon>
        <taxon>Bacillati</taxon>
        <taxon>Bacillota</taxon>
        <taxon>Clostridia</taxon>
        <taxon>Lachnospirales</taxon>
        <taxon>Lachnospiraceae</taxon>
        <taxon>Hungatella</taxon>
    </lineage>
</organism>
<keyword evidence="3" id="KW-0812">Transmembrane</keyword>
<proteinExistence type="predicted"/>
<dbReference type="InterPro" id="IPR001932">
    <property type="entry name" value="PPM-type_phosphatase-like_dom"/>
</dbReference>
<feature type="compositionally biased region" description="Basic and acidic residues" evidence="2">
    <location>
        <begin position="437"/>
        <end position="459"/>
    </location>
</feature>
<feature type="domain" description="PPM-type phosphatase" evidence="4">
    <location>
        <begin position="5"/>
        <end position="241"/>
    </location>
</feature>
<dbReference type="SUPFAM" id="SSF48452">
    <property type="entry name" value="TPR-like"/>
    <property type="match status" value="1"/>
</dbReference>
<evidence type="ECO:0000256" key="2">
    <source>
        <dbReference type="SAM" id="MobiDB-lite"/>
    </source>
</evidence>
<protein>
    <recommendedName>
        <fullName evidence="4 5">PPM-type phosphatase domain-containing protein</fullName>
    </recommendedName>
</protein>
<evidence type="ECO:0000313" key="7">
    <source>
        <dbReference type="EMBL" id="RGL97675.1"/>
    </source>
</evidence>
<evidence type="ECO:0000256" key="1">
    <source>
        <dbReference type="PROSITE-ProRule" id="PRU00339"/>
    </source>
</evidence>
<feature type="region of interest" description="Disordered" evidence="2">
    <location>
        <begin position="555"/>
        <end position="578"/>
    </location>
</feature>
<sequence>MRRINSEFKTANLSEEGQELSNRDYFGYVEMDDFACYVLADSLDEEPSVNSAQLVVESLIRNFTERPAMGKGRLKSYLEQAHKELLKQHGGIHLKASVVIAVTDYKKIRYCYVGNSRFYLIRNTRILERSVDQSLTQNLLEEEKIPLDQAAAHEARNNLYSFLGERGTPKIQVSRKIKLENGDIFAVLSRGVWERCSDKELLDFTNEAKEPQEILDLTEDLILKVQEETHIDNYTLAVTFVNKTYQSPRKRWTVKKVLLIALPVILIVGGISLGLYLRHRSIRIKKENLAQYMDSGETYLRYDNYQKAAEEYGEALKLAKNLKRQEDTEEADQYKKLAEQIILSDEAMAAGEYQKAQSLYLTARDMSVEAGNVGKSYIDSQLKLTKDYIDVFDLIELGEQKEANGNMEGAVETYKEARDKAASLYYSAGKEEALEKQAAAEEKLDKAEQQEKAAKKENEESAAAEAAKQQQEEEAKKELDNQQKANDQQNAIELENKGNELLAEGKYENAITFYQTAQAIYVRLELAELADGINGKIAAARAGIEAVKQAEEEARKLAREQENTKAETKEFGPGTAVQ</sequence>
<keyword evidence="3" id="KW-1133">Transmembrane helix</keyword>
<reference evidence="6 8" key="1">
    <citation type="submission" date="2018-08" db="EMBL/GenBank/DDBJ databases">
        <title>A genome reference for cultivated species of the human gut microbiota.</title>
        <authorList>
            <person name="Zou Y."/>
            <person name="Xue W."/>
            <person name="Luo G."/>
        </authorList>
    </citation>
    <scope>NUCLEOTIDE SEQUENCE [LARGE SCALE GENOMIC DNA]</scope>
    <source>
        <strain evidence="6 8">TF05-11AC</strain>
    </source>
</reference>
<dbReference type="SMART" id="SM00331">
    <property type="entry name" value="PP2C_SIG"/>
    <property type="match status" value="1"/>
</dbReference>
<dbReference type="InterPro" id="IPR036457">
    <property type="entry name" value="PPM-type-like_dom_sf"/>
</dbReference>
<dbReference type="AlphaFoldDB" id="A0A3E4TWM1"/>
<name>A0A3E4TWM1_9FIRM</name>
<dbReference type="RefSeq" id="WP_117624104.1">
    <property type="nucleotide sequence ID" value="NZ_QRQF01000011.1"/>
</dbReference>
<dbReference type="Proteomes" id="UP000261257">
    <property type="component" value="Unassembled WGS sequence"/>
</dbReference>